<accession>A0A521EA21</accession>
<dbReference type="NCBIfam" id="TIGR00401">
    <property type="entry name" value="msrA"/>
    <property type="match status" value="1"/>
</dbReference>
<dbReference type="PANTHER" id="PTHR43774">
    <property type="entry name" value="PEPTIDE METHIONINE SULFOXIDE REDUCTASE"/>
    <property type="match status" value="1"/>
</dbReference>
<comment type="catalytic activity">
    <reaction evidence="2 4">
        <text>L-methionyl-[protein] + [thioredoxin]-disulfide + H2O = L-methionyl-(S)-S-oxide-[protein] + [thioredoxin]-dithiol</text>
        <dbReference type="Rhea" id="RHEA:14217"/>
        <dbReference type="Rhea" id="RHEA-COMP:10698"/>
        <dbReference type="Rhea" id="RHEA-COMP:10700"/>
        <dbReference type="Rhea" id="RHEA-COMP:12313"/>
        <dbReference type="Rhea" id="RHEA-COMP:12315"/>
        <dbReference type="ChEBI" id="CHEBI:15377"/>
        <dbReference type="ChEBI" id="CHEBI:16044"/>
        <dbReference type="ChEBI" id="CHEBI:29950"/>
        <dbReference type="ChEBI" id="CHEBI:44120"/>
        <dbReference type="ChEBI" id="CHEBI:50058"/>
        <dbReference type="EC" id="1.8.4.11"/>
    </reaction>
</comment>
<comment type="similarity">
    <text evidence="4">Belongs to the MsrA Met sulfoxide reductase family.</text>
</comment>
<proteinExistence type="inferred from homology"/>
<evidence type="ECO:0000259" key="5">
    <source>
        <dbReference type="Pfam" id="PF01625"/>
    </source>
</evidence>
<keyword evidence="7" id="KW-1185">Reference proteome</keyword>
<dbReference type="Pfam" id="PF01625">
    <property type="entry name" value="PMSR"/>
    <property type="match status" value="1"/>
</dbReference>
<dbReference type="InterPro" id="IPR002569">
    <property type="entry name" value="Met_Sox_Rdtase_MsrA_dom"/>
</dbReference>
<sequence length="197" mass="22266">MKRLFIITTAVFLFMGSEAKNKKKATLGAGCFWCVEAVYDELQGVLSVVSGYAGGHDETPTYNEVCSGNTGHAEVCQITYDADQISFGEILAVFWSVHDPTTLNRQGADVGTQYRSVIFYHSEEQKRIAQEQIKLIGEQKLYTDPIVTEVAPLTKFYPAEAYHQEYFANNPNQPYCRMVVGPKVEKFRKLFNDQLKK</sequence>
<evidence type="ECO:0000313" key="7">
    <source>
        <dbReference type="Proteomes" id="UP000319040"/>
    </source>
</evidence>
<organism evidence="6 7">
    <name type="scientific">Saccharicrinis carchari</name>
    <dbReference type="NCBI Taxonomy" id="1168039"/>
    <lineage>
        <taxon>Bacteria</taxon>
        <taxon>Pseudomonadati</taxon>
        <taxon>Bacteroidota</taxon>
        <taxon>Bacteroidia</taxon>
        <taxon>Marinilabiliales</taxon>
        <taxon>Marinilabiliaceae</taxon>
        <taxon>Saccharicrinis</taxon>
    </lineage>
</organism>
<dbReference type="PANTHER" id="PTHR43774:SF1">
    <property type="entry name" value="PEPTIDE METHIONINE SULFOXIDE REDUCTASE MSRA 2"/>
    <property type="match status" value="1"/>
</dbReference>
<dbReference type="Proteomes" id="UP000319040">
    <property type="component" value="Unassembled WGS sequence"/>
</dbReference>
<dbReference type="GO" id="GO:0008113">
    <property type="term" value="F:peptide-methionine (S)-S-oxide reductase activity"/>
    <property type="evidence" value="ECO:0007669"/>
    <property type="project" value="UniProtKB-UniRule"/>
</dbReference>
<evidence type="ECO:0000256" key="3">
    <source>
        <dbReference type="ARBA" id="ARBA00048782"/>
    </source>
</evidence>
<dbReference type="AlphaFoldDB" id="A0A521EA21"/>
<name>A0A521EA21_SACCC</name>
<feature type="domain" description="Peptide methionine sulphoxide reductase MsrA" evidence="5">
    <location>
        <begin position="24"/>
        <end position="176"/>
    </location>
</feature>
<dbReference type="EC" id="1.8.4.11" evidence="4"/>
<dbReference type="HAMAP" id="MF_01401">
    <property type="entry name" value="MsrA"/>
    <property type="match status" value="1"/>
</dbReference>
<dbReference type="RefSeq" id="WP_221929429.1">
    <property type="nucleotide sequence ID" value="NZ_FXTB01000008.1"/>
</dbReference>
<feature type="active site" evidence="4">
    <location>
        <position position="31"/>
    </location>
</feature>
<dbReference type="InterPro" id="IPR036509">
    <property type="entry name" value="Met_Sox_Rdtase_MsrA_sf"/>
</dbReference>
<reference evidence="6 7" key="1">
    <citation type="submission" date="2017-05" db="EMBL/GenBank/DDBJ databases">
        <authorList>
            <person name="Varghese N."/>
            <person name="Submissions S."/>
        </authorList>
    </citation>
    <scope>NUCLEOTIDE SEQUENCE [LARGE SCALE GENOMIC DNA]</scope>
    <source>
        <strain evidence="6 7">DSM 27040</strain>
    </source>
</reference>
<keyword evidence="1 4" id="KW-0560">Oxidoreductase</keyword>
<dbReference type="Gene3D" id="3.30.1060.10">
    <property type="entry name" value="Peptide methionine sulphoxide reductase MsrA"/>
    <property type="match status" value="1"/>
</dbReference>
<protein>
    <recommendedName>
        <fullName evidence="4">Peptide methionine sulfoxide reductase MsrA</fullName>
        <shortName evidence="4">Protein-methionine-S-oxide reductase</shortName>
        <ecNumber evidence="4">1.8.4.11</ecNumber>
    </recommendedName>
    <alternativeName>
        <fullName evidence="4">Peptide-methionine (S)-S-oxide reductase</fullName>
        <shortName evidence="4">Peptide Met(O) reductase</shortName>
    </alternativeName>
</protein>
<dbReference type="SUPFAM" id="SSF55068">
    <property type="entry name" value="Peptide methionine sulfoxide reductase"/>
    <property type="match status" value="1"/>
</dbReference>
<evidence type="ECO:0000256" key="1">
    <source>
        <dbReference type="ARBA" id="ARBA00023002"/>
    </source>
</evidence>
<dbReference type="EMBL" id="FXTB01000008">
    <property type="protein sequence ID" value="SMO80776.1"/>
    <property type="molecule type" value="Genomic_DNA"/>
</dbReference>
<comment type="catalytic activity">
    <reaction evidence="3 4">
        <text>[thioredoxin]-disulfide + L-methionine + H2O = L-methionine (S)-S-oxide + [thioredoxin]-dithiol</text>
        <dbReference type="Rhea" id="RHEA:19993"/>
        <dbReference type="Rhea" id="RHEA-COMP:10698"/>
        <dbReference type="Rhea" id="RHEA-COMP:10700"/>
        <dbReference type="ChEBI" id="CHEBI:15377"/>
        <dbReference type="ChEBI" id="CHEBI:29950"/>
        <dbReference type="ChEBI" id="CHEBI:50058"/>
        <dbReference type="ChEBI" id="CHEBI:57844"/>
        <dbReference type="ChEBI" id="CHEBI:58772"/>
        <dbReference type="EC" id="1.8.4.11"/>
    </reaction>
</comment>
<comment type="function">
    <text evidence="4">Has an important function as a repair enzyme for proteins that have been inactivated by oxidation. Catalyzes the reversible oxidation-reduction of methionine sulfoxide in proteins to methionine.</text>
</comment>
<evidence type="ECO:0000256" key="2">
    <source>
        <dbReference type="ARBA" id="ARBA00047806"/>
    </source>
</evidence>
<dbReference type="GO" id="GO:0033744">
    <property type="term" value="F:L-methionine:thioredoxin-disulfide S-oxidoreductase activity"/>
    <property type="evidence" value="ECO:0007669"/>
    <property type="project" value="RHEA"/>
</dbReference>
<evidence type="ECO:0000313" key="6">
    <source>
        <dbReference type="EMBL" id="SMO80776.1"/>
    </source>
</evidence>
<evidence type="ECO:0000256" key="4">
    <source>
        <dbReference type="HAMAP-Rule" id="MF_01401"/>
    </source>
</evidence>
<gene>
    <name evidence="4" type="primary">msrA</name>
    <name evidence="6" type="ORF">SAMN06265379_10860</name>
</gene>